<dbReference type="AlphaFoldDB" id="A0A0W0SHV5"/>
<proteinExistence type="predicted"/>
<evidence type="ECO:0000313" key="2">
    <source>
        <dbReference type="Proteomes" id="UP000054921"/>
    </source>
</evidence>
<dbReference type="PATRIC" id="fig|28084.5.peg.805"/>
<sequence length="75" mass="8460">MQTIFLTRSVAQPGRALPSGGRGRRFNSCHSDHINQYVMKFIEGRILTPSATISFPLSCSVQYKNLTQLITRITF</sequence>
<dbReference type="EMBL" id="LNXW01000009">
    <property type="protein sequence ID" value="KTC82485.1"/>
    <property type="molecule type" value="Genomic_DNA"/>
</dbReference>
<protein>
    <submittedName>
        <fullName evidence="1">Uncharacterized protein</fullName>
    </submittedName>
</protein>
<comment type="caution">
    <text evidence="1">The sequence shown here is derived from an EMBL/GenBank/DDBJ whole genome shotgun (WGS) entry which is preliminary data.</text>
</comment>
<name>A0A0W0SHV5_9GAMM</name>
<organism evidence="1 2">
    <name type="scientific">Legionella cherrii</name>
    <dbReference type="NCBI Taxonomy" id="28084"/>
    <lineage>
        <taxon>Bacteria</taxon>
        <taxon>Pseudomonadati</taxon>
        <taxon>Pseudomonadota</taxon>
        <taxon>Gammaproteobacteria</taxon>
        <taxon>Legionellales</taxon>
        <taxon>Legionellaceae</taxon>
        <taxon>Legionella</taxon>
    </lineage>
</organism>
<gene>
    <name evidence="1" type="ORF">Lche_0749</name>
</gene>
<dbReference type="AntiFam" id="ANF00013">
    <property type="entry name" value="tRNA translation"/>
</dbReference>
<evidence type="ECO:0000313" key="1">
    <source>
        <dbReference type="EMBL" id="KTC82485.1"/>
    </source>
</evidence>
<dbReference type="STRING" id="28084.Lche_0749"/>
<reference evidence="1 2" key="1">
    <citation type="submission" date="2015-11" db="EMBL/GenBank/DDBJ databases">
        <title>Genomic analysis of 38 Legionella species identifies large and diverse effector repertoires.</title>
        <authorList>
            <person name="Burstein D."/>
            <person name="Amaro F."/>
            <person name="Zusman T."/>
            <person name="Lifshitz Z."/>
            <person name="Cohen O."/>
            <person name="Gilbert J.A."/>
            <person name="Pupko T."/>
            <person name="Shuman H.A."/>
            <person name="Segal G."/>
        </authorList>
    </citation>
    <scope>NUCLEOTIDE SEQUENCE [LARGE SCALE GENOMIC DNA]</scope>
    <source>
        <strain evidence="1 2">ORW</strain>
    </source>
</reference>
<accession>A0A0W0SHV5</accession>
<dbReference type="Proteomes" id="UP000054921">
    <property type="component" value="Unassembled WGS sequence"/>
</dbReference>